<gene>
    <name evidence="9" type="ORF">HQ393_03905</name>
</gene>
<dbReference type="SUPFAM" id="SSF103473">
    <property type="entry name" value="MFS general substrate transporter"/>
    <property type="match status" value="1"/>
</dbReference>
<sequence>MPHTHQENQFDLFKQRRFLPLFLTQFFGAFNDNLFKNAFLVLVTFHGLTMLGMNAQTIVNLSAGIFMLPFFLFSALAGQLAEKYDKALLARWIKILEIAIMVTAGLGFIWHNATLLMSCLFLMGVHSALFGPLKYSVLPQYLKEQELLGGNGLIEMGTFIAILLGQIAGTVIVQIGDTGENLIVFACVAVAIIGYFSSRAMPSAPPTAPDLKLNWNILGETFSIIRHVKQNKTVFNCLLGISWFWFFGAIYLTQFPDFAKSVLHGDADVYTLIMATFSLGVGLGSMLCEKLSGRQIELGLVPFGSIGLSLFGIDLYFATASLGAMSYTLPGFFYEWQHWRVLADILLIGVFGGFFIVPLYALIQARTEREFTSRAIAANNILNSLFMVVGSIMSIVLLNSGVSLRALLLIVAIMNILVAIYIYTLIPEFLMRFMVWIITHTLYRVNKTGLDNIPATGASVIVSNHVSFMDALVIAGSIRRPVRFVMDYQFYNIPLLKFIFRSTRTIPIATQKEDPQLLEKAFVDIAEGLRAGDLIVIFPEGRITKNGEMNKFMPGIERILRDTPVPVIPMALQGLWGSFFSRKDGKAMMKMPKRLFTKIGVIIDQPIEPSMADRKILEAKVRELRGNWQ</sequence>
<feature type="transmembrane region" description="Helical" evidence="7">
    <location>
        <begin position="269"/>
        <end position="288"/>
    </location>
</feature>
<keyword evidence="5 7" id="KW-1133">Transmembrane helix</keyword>
<dbReference type="GO" id="GO:0022857">
    <property type="term" value="F:transmembrane transporter activity"/>
    <property type="evidence" value="ECO:0007669"/>
    <property type="project" value="InterPro"/>
</dbReference>
<keyword evidence="2" id="KW-0813">Transport</keyword>
<reference evidence="9 10" key="1">
    <citation type="submission" date="2020-07" db="EMBL/GenBank/DDBJ databases">
        <title>Complete genome sequence of Chitinibacter sp. 2T18.</title>
        <authorList>
            <person name="Bae J.-W."/>
            <person name="Choi J.-W."/>
        </authorList>
    </citation>
    <scope>NUCLEOTIDE SEQUENCE [LARGE SCALE GENOMIC DNA]</scope>
    <source>
        <strain evidence="9 10">2T18</strain>
    </source>
</reference>
<feature type="transmembrane region" description="Helical" evidence="7">
    <location>
        <begin position="153"/>
        <end position="176"/>
    </location>
</feature>
<protein>
    <submittedName>
        <fullName evidence="9">MFS transporter</fullName>
    </submittedName>
</protein>
<evidence type="ECO:0000256" key="6">
    <source>
        <dbReference type="ARBA" id="ARBA00023136"/>
    </source>
</evidence>
<dbReference type="InterPro" id="IPR002123">
    <property type="entry name" value="Plipid/glycerol_acylTrfase"/>
</dbReference>
<feature type="transmembrane region" description="Helical" evidence="7">
    <location>
        <begin position="339"/>
        <end position="363"/>
    </location>
</feature>
<dbReference type="RefSeq" id="WP_179357544.1">
    <property type="nucleotide sequence ID" value="NZ_CP058627.1"/>
</dbReference>
<dbReference type="InterPro" id="IPR036259">
    <property type="entry name" value="MFS_trans_sf"/>
</dbReference>
<organism evidence="9 10">
    <name type="scientific">Chitinibacter bivalviorum</name>
    <dbReference type="NCBI Taxonomy" id="2739434"/>
    <lineage>
        <taxon>Bacteria</taxon>
        <taxon>Pseudomonadati</taxon>
        <taxon>Pseudomonadota</taxon>
        <taxon>Betaproteobacteria</taxon>
        <taxon>Neisseriales</taxon>
        <taxon>Chitinibacteraceae</taxon>
        <taxon>Chitinibacter</taxon>
    </lineage>
</organism>
<feature type="transmembrane region" description="Helical" evidence="7">
    <location>
        <begin position="182"/>
        <end position="198"/>
    </location>
</feature>
<dbReference type="PANTHER" id="PTHR43266:SF2">
    <property type="entry name" value="MAJOR FACILITATOR SUPERFAMILY (MFS) PROFILE DOMAIN-CONTAINING PROTEIN"/>
    <property type="match status" value="1"/>
</dbReference>
<dbReference type="CDD" id="cd06173">
    <property type="entry name" value="MFS_MefA_like"/>
    <property type="match status" value="1"/>
</dbReference>
<feature type="transmembrane region" description="Helical" evidence="7">
    <location>
        <begin position="21"/>
        <end position="45"/>
    </location>
</feature>
<evidence type="ECO:0000256" key="7">
    <source>
        <dbReference type="SAM" id="Phobius"/>
    </source>
</evidence>
<feature type="transmembrane region" description="Helical" evidence="7">
    <location>
        <begin position="57"/>
        <end position="77"/>
    </location>
</feature>
<evidence type="ECO:0000256" key="4">
    <source>
        <dbReference type="ARBA" id="ARBA00022692"/>
    </source>
</evidence>
<feature type="domain" description="Phospholipid/glycerol acyltransferase" evidence="8">
    <location>
        <begin position="459"/>
        <end position="575"/>
    </location>
</feature>
<name>A0A7H9BHN4_9NEIS</name>
<proteinExistence type="predicted"/>
<evidence type="ECO:0000256" key="1">
    <source>
        <dbReference type="ARBA" id="ARBA00004651"/>
    </source>
</evidence>
<dbReference type="InterPro" id="IPR011701">
    <property type="entry name" value="MFS"/>
</dbReference>
<keyword evidence="6 7" id="KW-0472">Membrane</keyword>
<keyword evidence="4 7" id="KW-0812">Transmembrane</keyword>
<dbReference type="Pfam" id="PF07690">
    <property type="entry name" value="MFS_1"/>
    <property type="match status" value="1"/>
</dbReference>
<dbReference type="SMART" id="SM00563">
    <property type="entry name" value="PlsC"/>
    <property type="match status" value="1"/>
</dbReference>
<evidence type="ECO:0000256" key="3">
    <source>
        <dbReference type="ARBA" id="ARBA00022475"/>
    </source>
</evidence>
<dbReference type="Proteomes" id="UP000509597">
    <property type="component" value="Chromosome"/>
</dbReference>
<evidence type="ECO:0000256" key="2">
    <source>
        <dbReference type="ARBA" id="ARBA00022448"/>
    </source>
</evidence>
<feature type="transmembrane region" description="Helical" evidence="7">
    <location>
        <begin position="233"/>
        <end position="253"/>
    </location>
</feature>
<dbReference type="Pfam" id="PF01553">
    <property type="entry name" value="Acyltransferase"/>
    <property type="match status" value="1"/>
</dbReference>
<feature type="transmembrane region" description="Helical" evidence="7">
    <location>
        <begin position="300"/>
        <end position="319"/>
    </location>
</feature>
<keyword evidence="3" id="KW-1003">Cell membrane</keyword>
<evidence type="ECO:0000256" key="5">
    <source>
        <dbReference type="ARBA" id="ARBA00022989"/>
    </source>
</evidence>
<keyword evidence="10" id="KW-1185">Reference proteome</keyword>
<evidence type="ECO:0000313" key="9">
    <source>
        <dbReference type="EMBL" id="QLG87461.1"/>
    </source>
</evidence>
<dbReference type="Gene3D" id="1.20.1250.20">
    <property type="entry name" value="MFS general substrate transporter like domains"/>
    <property type="match status" value="1"/>
</dbReference>
<dbReference type="AlphaFoldDB" id="A0A7H9BHN4"/>
<dbReference type="KEGG" id="chiz:HQ393_03905"/>
<accession>A0A7H9BHN4</accession>
<evidence type="ECO:0000259" key="8">
    <source>
        <dbReference type="SMART" id="SM00563"/>
    </source>
</evidence>
<feature type="transmembrane region" description="Helical" evidence="7">
    <location>
        <begin position="375"/>
        <end position="398"/>
    </location>
</feature>
<dbReference type="EMBL" id="CP058627">
    <property type="protein sequence ID" value="QLG87461.1"/>
    <property type="molecule type" value="Genomic_DNA"/>
</dbReference>
<feature type="transmembrane region" description="Helical" evidence="7">
    <location>
        <begin position="89"/>
        <end position="109"/>
    </location>
</feature>
<feature type="transmembrane region" description="Helical" evidence="7">
    <location>
        <begin position="404"/>
        <end position="426"/>
    </location>
</feature>
<evidence type="ECO:0000313" key="10">
    <source>
        <dbReference type="Proteomes" id="UP000509597"/>
    </source>
</evidence>
<dbReference type="GO" id="GO:0005886">
    <property type="term" value="C:plasma membrane"/>
    <property type="evidence" value="ECO:0007669"/>
    <property type="project" value="UniProtKB-SubCell"/>
</dbReference>
<feature type="transmembrane region" description="Helical" evidence="7">
    <location>
        <begin position="115"/>
        <end position="133"/>
    </location>
</feature>
<dbReference type="PANTHER" id="PTHR43266">
    <property type="entry name" value="MACROLIDE-EFFLUX PROTEIN"/>
    <property type="match status" value="1"/>
</dbReference>
<dbReference type="GO" id="GO:0016746">
    <property type="term" value="F:acyltransferase activity"/>
    <property type="evidence" value="ECO:0007669"/>
    <property type="project" value="InterPro"/>
</dbReference>
<comment type="subcellular location">
    <subcellularLocation>
        <location evidence="1">Cell membrane</location>
        <topology evidence="1">Multi-pass membrane protein</topology>
    </subcellularLocation>
</comment>
<dbReference type="CDD" id="cd07989">
    <property type="entry name" value="LPLAT_AGPAT-like"/>
    <property type="match status" value="1"/>
</dbReference>